<name>A0A644TDI3_9ZZZZ</name>
<evidence type="ECO:0000313" key="3">
    <source>
        <dbReference type="EMBL" id="MPL63941.1"/>
    </source>
</evidence>
<protein>
    <recommendedName>
        <fullName evidence="2">DUF8201 domain-containing protein</fullName>
    </recommendedName>
</protein>
<keyword evidence="1" id="KW-0812">Transmembrane</keyword>
<evidence type="ECO:0000259" key="2">
    <source>
        <dbReference type="Pfam" id="PF26626"/>
    </source>
</evidence>
<feature type="transmembrane region" description="Helical" evidence="1">
    <location>
        <begin position="365"/>
        <end position="382"/>
    </location>
</feature>
<dbReference type="NCBIfam" id="NF047510">
    <property type="entry name" value="LIC_10190_fam"/>
    <property type="match status" value="1"/>
</dbReference>
<reference evidence="3" key="1">
    <citation type="submission" date="2019-08" db="EMBL/GenBank/DDBJ databases">
        <authorList>
            <person name="Kucharzyk K."/>
            <person name="Murdoch R.W."/>
            <person name="Higgins S."/>
            <person name="Loffler F."/>
        </authorList>
    </citation>
    <scope>NUCLEOTIDE SEQUENCE</scope>
</reference>
<comment type="caution">
    <text evidence="3">The sequence shown here is derived from an EMBL/GenBank/DDBJ whole genome shotgun (WGS) entry which is preliminary data.</text>
</comment>
<feature type="transmembrane region" description="Helical" evidence="1">
    <location>
        <begin position="159"/>
        <end position="176"/>
    </location>
</feature>
<dbReference type="EMBL" id="VSSQ01000023">
    <property type="protein sequence ID" value="MPL63941.1"/>
    <property type="molecule type" value="Genomic_DNA"/>
</dbReference>
<feature type="transmembrane region" description="Helical" evidence="1">
    <location>
        <begin position="183"/>
        <end position="211"/>
    </location>
</feature>
<feature type="transmembrane region" description="Helical" evidence="1">
    <location>
        <begin position="57"/>
        <end position="78"/>
    </location>
</feature>
<feature type="transmembrane region" description="Helical" evidence="1">
    <location>
        <begin position="29"/>
        <end position="51"/>
    </location>
</feature>
<dbReference type="Pfam" id="PF26626">
    <property type="entry name" value="DUF8201"/>
    <property type="match status" value="1"/>
</dbReference>
<keyword evidence="1" id="KW-0472">Membrane</keyword>
<keyword evidence="1" id="KW-1133">Transmembrane helix</keyword>
<feature type="transmembrane region" description="Helical" evidence="1">
    <location>
        <begin position="223"/>
        <end position="250"/>
    </location>
</feature>
<dbReference type="InterPro" id="IPR058065">
    <property type="entry name" value="LIC_10190-like"/>
</dbReference>
<feature type="domain" description="DUF8201" evidence="2">
    <location>
        <begin position="1"/>
        <end position="394"/>
    </location>
</feature>
<organism evidence="3">
    <name type="scientific">bioreactor metagenome</name>
    <dbReference type="NCBI Taxonomy" id="1076179"/>
    <lineage>
        <taxon>unclassified sequences</taxon>
        <taxon>metagenomes</taxon>
        <taxon>ecological metagenomes</taxon>
    </lineage>
</organism>
<feature type="transmembrane region" description="Helical" evidence="1">
    <location>
        <begin position="341"/>
        <end position="358"/>
    </location>
</feature>
<sequence>MLIIILSIIIIIPVLAGFGEIFQRFFGKIWSGISAQLISGIFFLAMIWQVLAFFIPLNIWVESISLGIGILAFFYFKSYQNFTSFTKNEIFKLSVLIFIIAFAGSYYPFILDHFGYYVPSVNWLHEFGLTKGLANLNLIYAQMSVWHIFQAGFSNISDVLLRINVVFLVIYLLYIFEKKAWSLLLVSPIFLLFVQSPSPDLPAIALSLIILNEILKENQNAKLLFAFSAFVFSIKPTMVWLPIFVFLYFLKRGHFKFLGLGLVVLGIYIFKNIWVFGYPFFPVQMFDIGVSWLPNAEILKQSSEVAILKTYDLKFTISEIQQFTTWDYIYHWFTLHSYKKHIHIAFVLLMVIYTIFTFQKKQKTLYLLWIAILLKTIFVLYFSAQFRFFIDVFFVAFVVMVGSKVKEKISLLSFSLGAVLVLFLMSFPKILQSQVRTFKLGHYMQGFTVTQLYRPAVFKLNSYQTFKIGNLDFNVPNYDLSFDTPQPSISPYSVRKYYEAGIFPQKITENIQDGFVWKKLSPEEKEKLKKIISSLEKKH</sequence>
<feature type="transmembrane region" description="Helical" evidence="1">
    <location>
        <begin position="90"/>
        <end position="110"/>
    </location>
</feature>
<feature type="transmembrane region" description="Helical" evidence="1">
    <location>
        <begin position="412"/>
        <end position="431"/>
    </location>
</feature>
<feature type="transmembrane region" description="Helical" evidence="1">
    <location>
        <begin position="257"/>
        <end position="281"/>
    </location>
</feature>
<dbReference type="InterPro" id="IPR058514">
    <property type="entry name" value="DUF8201"/>
</dbReference>
<proteinExistence type="predicted"/>
<feature type="transmembrane region" description="Helical" evidence="1">
    <location>
        <begin position="6"/>
        <end position="22"/>
    </location>
</feature>
<gene>
    <name evidence="3" type="ORF">SDC9_09589</name>
</gene>
<accession>A0A644TDI3</accession>
<dbReference type="AlphaFoldDB" id="A0A644TDI3"/>
<evidence type="ECO:0000256" key="1">
    <source>
        <dbReference type="SAM" id="Phobius"/>
    </source>
</evidence>